<feature type="region of interest" description="Disordered" evidence="1">
    <location>
        <begin position="112"/>
        <end position="136"/>
    </location>
</feature>
<feature type="compositionally biased region" description="Polar residues" evidence="1">
    <location>
        <begin position="369"/>
        <end position="381"/>
    </location>
</feature>
<keyword evidence="3" id="KW-1185">Reference proteome</keyword>
<evidence type="ECO:0000313" key="3">
    <source>
        <dbReference type="Proteomes" id="UP000242457"/>
    </source>
</evidence>
<name>A0A2A3EHK6_APICC</name>
<dbReference type="AlphaFoldDB" id="A0A2A3EHK6"/>
<dbReference type="OrthoDB" id="6260144at2759"/>
<protein>
    <submittedName>
        <fullName evidence="2">Uncharacterized protein</fullName>
    </submittedName>
</protein>
<proteinExistence type="predicted"/>
<reference evidence="2 3" key="1">
    <citation type="submission" date="2014-07" db="EMBL/GenBank/DDBJ databases">
        <title>Genomic and transcriptomic analysis on Apis cerana provide comprehensive insights into honey bee biology.</title>
        <authorList>
            <person name="Diao Q."/>
            <person name="Sun L."/>
            <person name="Zheng H."/>
            <person name="Zheng H."/>
            <person name="Xu S."/>
            <person name="Wang S."/>
            <person name="Zeng Z."/>
            <person name="Hu F."/>
            <person name="Su S."/>
            <person name="Wu J."/>
        </authorList>
    </citation>
    <scope>NUCLEOTIDE SEQUENCE [LARGE SCALE GENOMIC DNA]</scope>
    <source>
        <tissue evidence="2">Pupae without intestine</tissue>
    </source>
</reference>
<feature type="compositionally biased region" description="Low complexity" evidence="1">
    <location>
        <begin position="445"/>
        <end position="454"/>
    </location>
</feature>
<feature type="compositionally biased region" description="Acidic residues" evidence="1">
    <location>
        <begin position="383"/>
        <end position="397"/>
    </location>
</feature>
<feature type="region of interest" description="Disordered" evidence="1">
    <location>
        <begin position="441"/>
        <end position="529"/>
    </location>
</feature>
<evidence type="ECO:0000256" key="1">
    <source>
        <dbReference type="SAM" id="MobiDB-lite"/>
    </source>
</evidence>
<dbReference type="STRING" id="94128.A0A2A3EHK6"/>
<feature type="compositionally biased region" description="Basic and acidic residues" evidence="1">
    <location>
        <begin position="113"/>
        <end position="125"/>
    </location>
</feature>
<feature type="compositionally biased region" description="Low complexity" evidence="1">
    <location>
        <begin position="495"/>
        <end position="510"/>
    </location>
</feature>
<dbReference type="EMBL" id="KZ288253">
    <property type="protein sequence ID" value="PBC30944.1"/>
    <property type="molecule type" value="Genomic_DNA"/>
</dbReference>
<organism evidence="2 3">
    <name type="scientific">Apis cerana cerana</name>
    <name type="common">Oriental honeybee</name>
    <dbReference type="NCBI Taxonomy" id="94128"/>
    <lineage>
        <taxon>Eukaryota</taxon>
        <taxon>Metazoa</taxon>
        <taxon>Ecdysozoa</taxon>
        <taxon>Arthropoda</taxon>
        <taxon>Hexapoda</taxon>
        <taxon>Insecta</taxon>
        <taxon>Pterygota</taxon>
        <taxon>Neoptera</taxon>
        <taxon>Endopterygota</taxon>
        <taxon>Hymenoptera</taxon>
        <taxon>Apocrita</taxon>
        <taxon>Aculeata</taxon>
        <taxon>Apoidea</taxon>
        <taxon>Anthophila</taxon>
        <taxon>Apidae</taxon>
        <taxon>Apis</taxon>
    </lineage>
</organism>
<feature type="region of interest" description="Disordered" evidence="1">
    <location>
        <begin position="361"/>
        <end position="407"/>
    </location>
</feature>
<dbReference type="Proteomes" id="UP000242457">
    <property type="component" value="Unassembled WGS sequence"/>
</dbReference>
<feature type="compositionally biased region" description="Basic and acidic residues" evidence="1">
    <location>
        <begin position="458"/>
        <end position="472"/>
    </location>
</feature>
<accession>A0A2A3EHK6</accession>
<sequence length="529" mass="59230">MRLREAVVSIPLHPGGLNNNQLRRSEQSQPITEEIANRNETSATDSTSRINADFVAEVGQDFRVAEDTSTWSSIAITRENVQIDTSANDANLNNNLTIPRIRRNSSVESLADYEGRNSSHEDSSHELTPSEWSDWSEEGNLPAGCRGIVNPNYPGFQHLAPSLLSDTDLTEDEHESCDYTRLNDIDARPAENDNEYNNNVEDSINHLCGQRNERKIFYEKPKFNIQTVTSLYESVVPPSEKCINYVKSVEDSRTEEKIVTPKSDIVNDVVEAETHLTVLEPEEGLADTVAENAAELSEAVLEEKQEREIPVEVEIVELTTSVKETLQFPEIEEIPDSGKTSEVGETEDIVVEHIDLIREAKELPHQTRSKIGNRQTVTSTGSADDDSESNTDTDSYPEEQPTYTKLEEIDLLSSIGRDIGLDLEKYVQPVPDVVAMEAVDPLHASSRSSSSSSSMMKDTIEDTNKLMDRDLPEASSADTRKKEKMARNQAKRRQQQQQQQLQQLRAANAQRRPDKRRADADNGPGSQHD</sequence>
<gene>
    <name evidence="2" type="ORF">APICC_09896</name>
</gene>
<evidence type="ECO:0000313" key="2">
    <source>
        <dbReference type="EMBL" id="PBC30944.1"/>
    </source>
</evidence>